<dbReference type="GO" id="GO:0020037">
    <property type="term" value="F:heme binding"/>
    <property type="evidence" value="ECO:0007669"/>
    <property type="project" value="InterPro"/>
</dbReference>
<dbReference type="GO" id="GO:0004497">
    <property type="term" value="F:monooxygenase activity"/>
    <property type="evidence" value="ECO:0007669"/>
    <property type="project" value="InterPro"/>
</dbReference>
<evidence type="ECO:0000256" key="1">
    <source>
        <dbReference type="ARBA" id="ARBA00010617"/>
    </source>
</evidence>
<dbReference type="SUPFAM" id="SSF48264">
    <property type="entry name" value="Cytochrome P450"/>
    <property type="match status" value="1"/>
</dbReference>
<feature type="region of interest" description="Disordered" evidence="2">
    <location>
        <begin position="415"/>
        <end position="448"/>
    </location>
</feature>
<organism evidence="3 4">
    <name type="scientific">Streptomyces griseoaurantiacus</name>
    <dbReference type="NCBI Taxonomy" id="68213"/>
    <lineage>
        <taxon>Bacteria</taxon>
        <taxon>Bacillati</taxon>
        <taxon>Actinomycetota</taxon>
        <taxon>Actinomycetes</taxon>
        <taxon>Kitasatosporales</taxon>
        <taxon>Streptomycetaceae</taxon>
        <taxon>Streptomyces</taxon>
        <taxon>Streptomyces aurantiacus group</taxon>
    </lineage>
</organism>
<comment type="similarity">
    <text evidence="1">Belongs to the cytochrome P450 family.</text>
</comment>
<proteinExistence type="inferred from homology"/>
<dbReference type="Proteomes" id="UP000198614">
    <property type="component" value="Unassembled WGS sequence"/>
</dbReference>
<dbReference type="Gene3D" id="1.10.630.10">
    <property type="entry name" value="Cytochrome P450"/>
    <property type="match status" value="1"/>
</dbReference>
<evidence type="ECO:0000313" key="3">
    <source>
        <dbReference type="EMBL" id="SDG63174.1"/>
    </source>
</evidence>
<dbReference type="PANTHER" id="PTHR46696:SF1">
    <property type="entry name" value="CYTOCHROME P450 YJIB-RELATED"/>
    <property type="match status" value="1"/>
</dbReference>
<name>A0A1G7VTQ6_9ACTN</name>
<dbReference type="InterPro" id="IPR036396">
    <property type="entry name" value="Cyt_P450_sf"/>
</dbReference>
<dbReference type="GO" id="GO:0005506">
    <property type="term" value="F:iron ion binding"/>
    <property type="evidence" value="ECO:0007669"/>
    <property type="project" value="InterPro"/>
</dbReference>
<dbReference type="AlphaFoldDB" id="A0A1G7VTQ6"/>
<evidence type="ECO:0000313" key="4">
    <source>
        <dbReference type="Proteomes" id="UP000198614"/>
    </source>
</evidence>
<dbReference type="PANTHER" id="PTHR46696">
    <property type="entry name" value="P450, PUTATIVE (EUROFUNG)-RELATED"/>
    <property type="match status" value="1"/>
</dbReference>
<protein>
    <submittedName>
        <fullName evidence="3">Cytochrome P450</fullName>
    </submittedName>
</protein>
<dbReference type="EMBL" id="FNAX01000024">
    <property type="protein sequence ID" value="SDG63174.1"/>
    <property type="molecule type" value="Genomic_DNA"/>
</dbReference>
<dbReference type="InterPro" id="IPR002397">
    <property type="entry name" value="Cyt_P450_B"/>
</dbReference>
<gene>
    <name evidence="3" type="ORF">SAMN05216260_12451</name>
</gene>
<dbReference type="PRINTS" id="PR00359">
    <property type="entry name" value="BP450"/>
</dbReference>
<sequence length="461" mass="49764">MDHQQPAGSPGAASRCPMHGADFAADPHLVYDQLRAQGPAAPVEIAPGVNATLVTGYETALRVLQSPQLFVRDSRRWKDLNEGRISLDSPVLPMMAYRPNCLFTDGAVHLRLRKAVTESLDKLNITRIRRDVEPIAAYLIDQFSERGRADLLHDYAKLLPLLLFNKLFGCPADIGDRLTGAMAALFEAQDPNEALRANEELNASLMELIALKRREPGDDMTSWLIQHGAGLTDEELKDQLVMLMGAGIEPERNLISNTLLTLLTEDSGRGTGMLIEEALDHVLWNDPPIANYATHFPVQDMDLGGTVVEANSPVVISFAGANTDPALKEARQARSAGAHLAWGAGPHACPAKSPAQVIAVAAVEAILNALPDLQLAVPADQLQWRPGLFHRALVALPVRFGPTPATRVASALGNGAMPAARPTPAEQPLRAQAPSAPRPAEPQRAGRKGGFWSTFLDLFRV</sequence>
<evidence type="ECO:0000256" key="2">
    <source>
        <dbReference type="SAM" id="MobiDB-lite"/>
    </source>
</evidence>
<reference evidence="3 4" key="1">
    <citation type="submission" date="2016-10" db="EMBL/GenBank/DDBJ databases">
        <authorList>
            <person name="de Groot N.N."/>
        </authorList>
    </citation>
    <scope>NUCLEOTIDE SEQUENCE [LARGE SCALE GENOMIC DNA]</scope>
    <source>
        <strain evidence="3 4">CGMCC 4.1859</strain>
    </source>
</reference>
<dbReference type="GO" id="GO:0016705">
    <property type="term" value="F:oxidoreductase activity, acting on paired donors, with incorporation or reduction of molecular oxygen"/>
    <property type="evidence" value="ECO:0007669"/>
    <property type="project" value="InterPro"/>
</dbReference>
<accession>A0A1G7VTQ6</accession>